<dbReference type="InterPro" id="IPR053150">
    <property type="entry name" value="Teicoplanin_resist-assoc"/>
</dbReference>
<dbReference type="EMBL" id="DPVV01000579">
    <property type="protein sequence ID" value="HCL04230.1"/>
    <property type="molecule type" value="Genomic_DNA"/>
</dbReference>
<keyword evidence="1" id="KW-1133">Transmembrane helix</keyword>
<evidence type="ECO:0000313" key="3">
    <source>
        <dbReference type="EMBL" id="HCL04230.1"/>
    </source>
</evidence>
<name>A0A3D2XAQ8_9FIRM</name>
<evidence type="ECO:0000256" key="1">
    <source>
        <dbReference type="SAM" id="Phobius"/>
    </source>
</evidence>
<feature type="transmembrane region" description="Helical" evidence="1">
    <location>
        <begin position="118"/>
        <end position="140"/>
    </location>
</feature>
<comment type="caution">
    <text evidence="3">The sequence shown here is derived from an EMBL/GenBank/DDBJ whole genome shotgun (WGS) entry which is preliminary data.</text>
</comment>
<feature type="transmembrane region" description="Helical" evidence="1">
    <location>
        <begin position="57"/>
        <end position="78"/>
    </location>
</feature>
<evidence type="ECO:0000313" key="4">
    <source>
        <dbReference type="Proteomes" id="UP000262969"/>
    </source>
</evidence>
<dbReference type="PANTHER" id="PTHR36834:SF1">
    <property type="entry name" value="INTEGRAL MEMBRANE PROTEIN"/>
    <property type="match status" value="1"/>
</dbReference>
<dbReference type="Pfam" id="PF04892">
    <property type="entry name" value="VanZ"/>
    <property type="match status" value="1"/>
</dbReference>
<sequence length="148" mass="17471">MVWILFLGYLACLSYFLFFSERYGRTDSSNGYRYNLVLFREIKRFFIYRKEVGLEGFLVNMVGNVAAFMPFGFCLPMISLKRRGFFSVLFWSFSLSLTIETIQLLYQIGSFDVDDILLNTIGGVLGYIGYRIMLSIYMVYRKRLRSHR</sequence>
<keyword evidence="1" id="KW-0812">Transmembrane</keyword>
<reference evidence="3 4" key="1">
    <citation type="journal article" date="2018" name="Nat. Biotechnol.">
        <title>A standardized bacterial taxonomy based on genome phylogeny substantially revises the tree of life.</title>
        <authorList>
            <person name="Parks D.H."/>
            <person name="Chuvochina M."/>
            <person name="Waite D.W."/>
            <person name="Rinke C."/>
            <person name="Skarshewski A."/>
            <person name="Chaumeil P.A."/>
            <person name="Hugenholtz P."/>
        </authorList>
    </citation>
    <scope>NUCLEOTIDE SEQUENCE [LARGE SCALE GENOMIC DNA]</scope>
    <source>
        <strain evidence="3">UBA11728</strain>
    </source>
</reference>
<protein>
    <submittedName>
        <fullName evidence="3">VanZ family protein</fullName>
    </submittedName>
</protein>
<organism evidence="3 4">
    <name type="scientific">Lachnoclostridium phytofermentans</name>
    <dbReference type="NCBI Taxonomy" id="66219"/>
    <lineage>
        <taxon>Bacteria</taxon>
        <taxon>Bacillati</taxon>
        <taxon>Bacillota</taxon>
        <taxon>Clostridia</taxon>
        <taxon>Lachnospirales</taxon>
        <taxon>Lachnospiraceae</taxon>
    </lineage>
</organism>
<evidence type="ECO:0000259" key="2">
    <source>
        <dbReference type="Pfam" id="PF04892"/>
    </source>
</evidence>
<dbReference type="AlphaFoldDB" id="A0A3D2XAQ8"/>
<keyword evidence="1" id="KW-0472">Membrane</keyword>
<dbReference type="InterPro" id="IPR006976">
    <property type="entry name" value="VanZ-like"/>
</dbReference>
<dbReference type="Proteomes" id="UP000262969">
    <property type="component" value="Unassembled WGS sequence"/>
</dbReference>
<accession>A0A3D2XAQ8</accession>
<proteinExistence type="predicted"/>
<dbReference type="PANTHER" id="PTHR36834">
    <property type="entry name" value="MEMBRANE PROTEIN-RELATED"/>
    <property type="match status" value="1"/>
</dbReference>
<gene>
    <name evidence="3" type="ORF">DHW61_17790</name>
</gene>
<feature type="transmembrane region" description="Helical" evidence="1">
    <location>
        <begin position="85"/>
        <end position="106"/>
    </location>
</feature>
<feature type="domain" description="VanZ-like" evidence="2">
    <location>
        <begin position="6"/>
        <end position="133"/>
    </location>
</feature>